<dbReference type="PROSITE" id="PS50850">
    <property type="entry name" value="MFS"/>
    <property type="match status" value="1"/>
</dbReference>
<keyword evidence="9" id="KW-1185">Reference proteome</keyword>
<dbReference type="Proteomes" id="UP000481288">
    <property type="component" value="Unassembled WGS sequence"/>
</dbReference>
<evidence type="ECO:0000256" key="6">
    <source>
        <dbReference type="SAM" id="Phobius"/>
    </source>
</evidence>
<dbReference type="InterPro" id="IPR005828">
    <property type="entry name" value="MFS_sugar_transport-like"/>
</dbReference>
<dbReference type="PANTHER" id="PTHR48022:SF28">
    <property type="entry name" value="MAJOR FACILITATOR SUPERFAMILY (MFS) PROFILE DOMAIN-CONTAINING PROTEIN-RELATED"/>
    <property type="match status" value="1"/>
</dbReference>
<feature type="domain" description="Major facilitator superfamily (MFS) profile" evidence="7">
    <location>
        <begin position="15"/>
        <end position="464"/>
    </location>
</feature>
<reference evidence="8 9" key="1">
    <citation type="submission" date="2018-05" db="EMBL/GenBank/DDBJ databases">
        <title>Whole genome sequencing for identification of molecular markers to develop diagnostic detection tools for the regulated plant pathogen Lachnellula willkommii.</title>
        <authorList>
            <person name="Giroux E."/>
            <person name="Bilodeau G."/>
        </authorList>
    </citation>
    <scope>NUCLEOTIDE SEQUENCE [LARGE SCALE GENOMIC DNA]</scope>
    <source>
        <strain evidence="8 9">CBS 625.97</strain>
    </source>
</reference>
<feature type="transmembrane region" description="Helical" evidence="6">
    <location>
        <begin position="280"/>
        <end position="300"/>
    </location>
</feature>
<dbReference type="Gene3D" id="1.20.1250.20">
    <property type="entry name" value="MFS general substrate transporter like domains"/>
    <property type="match status" value="1"/>
</dbReference>
<evidence type="ECO:0000256" key="1">
    <source>
        <dbReference type="ARBA" id="ARBA00004141"/>
    </source>
</evidence>
<keyword evidence="8" id="KW-0762">Sugar transport</keyword>
<feature type="transmembrane region" description="Helical" evidence="6">
    <location>
        <begin position="85"/>
        <end position="104"/>
    </location>
</feature>
<dbReference type="AlphaFoldDB" id="A0A7D8UQ84"/>
<dbReference type="OrthoDB" id="6133115at2759"/>
<feature type="transmembrane region" description="Helical" evidence="6">
    <location>
        <begin position="177"/>
        <end position="199"/>
    </location>
</feature>
<dbReference type="GO" id="GO:0005351">
    <property type="term" value="F:carbohydrate:proton symporter activity"/>
    <property type="evidence" value="ECO:0007669"/>
    <property type="project" value="TreeGrafter"/>
</dbReference>
<dbReference type="GO" id="GO:0016020">
    <property type="term" value="C:membrane"/>
    <property type="evidence" value="ECO:0007669"/>
    <property type="project" value="UniProtKB-SubCell"/>
</dbReference>
<protein>
    <submittedName>
        <fullName evidence="8">Sugar transporter STL1</fullName>
    </submittedName>
</protein>
<feature type="transmembrane region" description="Helical" evidence="6">
    <location>
        <begin position="374"/>
        <end position="398"/>
    </location>
</feature>
<dbReference type="SUPFAM" id="SSF103473">
    <property type="entry name" value="MFS general substrate transporter"/>
    <property type="match status" value="1"/>
</dbReference>
<name>A0A7D8UQ84_9HELO</name>
<evidence type="ECO:0000256" key="5">
    <source>
        <dbReference type="ARBA" id="ARBA00023136"/>
    </source>
</evidence>
<feature type="non-terminal residue" evidence="8">
    <location>
        <position position="499"/>
    </location>
</feature>
<keyword evidence="8" id="KW-0813">Transport</keyword>
<evidence type="ECO:0000313" key="8">
    <source>
        <dbReference type="EMBL" id="TVY53029.1"/>
    </source>
</evidence>
<evidence type="ECO:0000256" key="3">
    <source>
        <dbReference type="ARBA" id="ARBA00022692"/>
    </source>
</evidence>
<dbReference type="InterPro" id="IPR020846">
    <property type="entry name" value="MFS_dom"/>
</dbReference>
<dbReference type="InterPro" id="IPR050360">
    <property type="entry name" value="MFS_Sugar_Transporters"/>
</dbReference>
<evidence type="ECO:0000313" key="9">
    <source>
        <dbReference type="Proteomes" id="UP000481288"/>
    </source>
</evidence>
<feature type="transmembrane region" description="Helical" evidence="6">
    <location>
        <begin position="441"/>
        <end position="460"/>
    </location>
</feature>
<evidence type="ECO:0000259" key="7">
    <source>
        <dbReference type="PROSITE" id="PS50850"/>
    </source>
</evidence>
<dbReference type="InterPro" id="IPR036259">
    <property type="entry name" value="MFS_trans_sf"/>
</dbReference>
<sequence length="499" mass="55089">MFQEKIQGKRLHWLMRCSCSIAFLIEGYQAGILGGVQGTKPYLDALGNPTGPEIIPMIASSYTLAAAVMSLVVVLIGMPLGRRNSILSGSVLIIIGGAIEAASFSVPQIIISRVICVSSPACCMPFGGLTRPSKSEMSINAQERGPEVSINCASLLAGVALSYWVDFGFTQMSNQLSWRLPIAIQCIFAIMSGSGIACCPDTPRWYYARGRVIEGDTTMARLHGVYEHQRQDYDDHPAIQAMKSEIFQSIQVEAEQENRLSLISLVWDNTPLRVGRRVRISFMILSIQQMMGIDILVYYMTLIFTQVGISTFLSSLLAAVALTVQFGGAITCVPTIERLGRRSIMLWTAVGQTFCMLIFVIMNGLKHKSLATQWTAVGIMFVYLFMYGWGWVACPWLYGPEIAPLKYRHIGAAAGLFGEWLFTFITVFAGGIGINTIGWKIWIWPLVFNVLGVAFVYFMCPETTGKTLEEIDVLFAKDAAVVARLPHAVDEKDISYDEK</sequence>
<accession>A0A7D8UQ84</accession>
<feature type="transmembrane region" description="Helical" evidence="6">
    <location>
        <begin position="12"/>
        <end position="34"/>
    </location>
</feature>
<feature type="transmembrane region" description="Helical" evidence="6">
    <location>
        <begin position="410"/>
        <end position="435"/>
    </location>
</feature>
<feature type="transmembrane region" description="Helical" evidence="6">
    <location>
        <begin position="54"/>
        <end position="78"/>
    </location>
</feature>
<keyword evidence="4 6" id="KW-1133">Transmembrane helix</keyword>
<comment type="subcellular location">
    <subcellularLocation>
        <location evidence="1">Membrane</location>
        <topology evidence="1">Multi-pass membrane protein</topology>
    </subcellularLocation>
</comment>
<keyword evidence="5 6" id="KW-0472">Membrane</keyword>
<keyword evidence="3 6" id="KW-0812">Transmembrane</keyword>
<evidence type="ECO:0000256" key="4">
    <source>
        <dbReference type="ARBA" id="ARBA00022989"/>
    </source>
</evidence>
<organism evidence="8 9">
    <name type="scientific">Lachnellula cervina</name>
    <dbReference type="NCBI Taxonomy" id="1316786"/>
    <lineage>
        <taxon>Eukaryota</taxon>
        <taxon>Fungi</taxon>
        <taxon>Dikarya</taxon>
        <taxon>Ascomycota</taxon>
        <taxon>Pezizomycotina</taxon>
        <taxon>Leotiomycetes</taxon>
        <taxon>Helotiales</taxon>
        <taxon>Lachnaceae</taxon>
        <taxon>Lachnellula</taxon>
    </lineage>
</organism>
<gene>
    <name evidence="8" type="primary">STL1_3</name>
    <name evidence="8" type="ORF">LCER1_G003895</name>
</gene>
<comment type="similarity">
    <text evidence="2">Belongs to the major facilitator superfamily. Sugar transporter (TC 2.A.1.1) family.</text>
</comment>
<comment type="caution">
    <text evidence="8">The sequence shown here is derived from an EMBL/GenBank/DDBJ whole genome shotgun (WGS) entry which is preliminary data.</text>
</comment>
<dbReference type="Pfam" id="PF00083">
    <property type="entry name" value="Sugar_tr"/>
    <property type="match status" value="1"/>
</dbReference>
<feature type="transmembrane region" description="Helical" evidence="6">
    <location>
        <begin position="312"/>
        <end position="332"/>
    </location>
</feature>
<feature type="transmembrane region" description="Helical" evidence="6">
    <location>
        <begin position="344"/>
        <end position="362"/>
    </location>
</feature>
<proteinExistence type="inferred from homology"/>
<dbReference type="PANTHER" id="PTHR48022">
    <property type="entry name" value="PLASTIDIC GLUCOSE TRANSPORTER 4"/>
    <property type="match status" value="1"/>
</dbReference>
<dbReference type="EMBL" id="QGMG01000514">
    <property type="protein sequence ID" value="TVY53029.1"/>
    <property type="molecule type" value="Genomic_DNA"/>
</dbReference>
<evidence type="ECO:0000256" key="2">
    <source>
        <dbReference type="ARBA" id="ARBA00010992"/>
    </source>
</evidence>